<gene>
    <name evidence="2" type="ORF">HRR80_001090</name>
</gene>
<dbReference type="EMBL" id="JAJGCB010000002">
    <property type="protein sequence ID" value="KAJ8994371.1"/>
    <property type="molecule type" value="Genomic_DNA"/>
</dbReference>
<evidence type="ECO:0000256" key="1">
    <source>
        <dbReference type="SAM" id="SignalP"/>
    </source>
</evidence>
<reference evidence="2" key="1">
    <citation type="submission" date="2023-01" db="EMBL/GenBank/DDBJ databases">
        <title>Exophiala dermititidis isolated from Cystic Fibrosis Patient.</title>
        <authorList>
            <person name="Kurbessoian T."/>
            <person name="Crocker A."/>
            <person name="Murante D."/>
            <person name="Hogan D.A."/>
            <person name="Stajich J.E."/>
        </authorList>
    </citation>
    <scope>NUCLEOTIDE SEQUENCE</scope>
    <source>
        <strain evidence="2">Ex8</strain>
    </source>
</reference>
<name>A0AAN6EZ34_EXODE</name>
<protein>
    <submittedName>
        <fullName evidence="2">Uncharacterized protein</fullName>
    </submittedName>
</protein>
<comment type="caution">
    <text evidence="2">The sequence shown here is derived from an EMBL/GenBank/DDBJ whole genome shotgun (WGS) entry which is preliminary data.</text>
</comment>
<dbReference type="AlphaFoldDB" id="A0AAN6EZ34"/>
<accession>A0AAN6EZ34</accession>
<organism evidence="2 3">
    <name type="scientific">Exophiala dermatitidis</name>
    <name type="common">Black yeast-like fungus</name>
    <name type="synonym">Wangiella dermatitidis</name>
    <dbReference type="NCBI Taxonomy" id="5970"/>
    <lineage>
        <taxon>Eukaryota</taxon>
        <taxon>Fungi</taxon>
        <taxon>Dikarya</taxon>
        <taxon>Ascomycota</taxon>
        <taxon>Pezizomycotina</taxon>
        <taxon>Eurotiomycetes</taxon>
        <taxon>Chaetothyriomycetidae</taxon>
        <taxon>Chaetothyriales</taxon>
        <taxon>Herpotrichiellaceae</taxon>
        <taxon>Exophiala</taxon>
    </lineage>
</organism>
<keyword evidence="1" id="KW-0732">Signal</keyword>
<evidence type="ECO:0000313" key="2">
    <source>
        <dbReference type="EMBL" id="KAJ8994371.1"/>
    </source>
</evidence>
<feature type="chain" id="PRO_5042994113" evidence="1">
    <location>
        <begin position="18"/>
        <end position="150"/>
    </location>
</feature>
<evidence type="ECO:0000313" key="3">
    <source>
        <dbReference type="Proteomes" id="UP001161757"/>
    </source>
</evidence>
<feature type="signal peptide" evidence="1">
    <location>
        <begin position="1"/>
        <end position="17"/>
    </location>
</feature>
<dbReference type="Proteomes" id="UP001161757">
    <property type="component" value="Unassembled WGS sequence"/>
</dbReference>
<sequence>MLWRLMLPFMFFRLKQYIGVMGPDFSRASKRMDQCSFCNRPWLEIRHHSQATRRTCYSDAMQQENVEASHISHQHNKPISPSVTNRPEELWANRVSLLKFTTCRHNTGDSTTSTAGDIGNVRYWDIGRHLTIFQCTAGGMGTVSAASIEM</sequence>
<proteinExistence type="predicted"/>